<comment type="caution">
    <text evidence="1">The sequence shown here is derived from an EMBL/GenBank/DDBJ whole genome shotgun (WGS) entry which is preliminary data.</text>
</comment>
<proteinExistence type="predicted"/>
<gene>
    <name evidence="1" type="ORF">HPB50_004162</name>
</gene>
<protein>
    <submittedName>
        <fullName evidence="1">Uncharacterized protein</fullName>
    </submittedName>
</protein>
<organism evidence="1 2">
    <name type="scientific">Hyalomma asiaticum</name>
    <name type="common">Tick</name>
    <dbReference type="NCBI Taxonomy" id="266040"/>
    <lineage>
        <taxon>Eukaryota</taxon>
        <taxon>Metazoa</taxon>
        <taxon>Ecdysozoa</taxon>
        <taxon>Arthropoda</taxon>
        <taxon>Chelicerata</taxon>
        <taxon>Arachnida</taxon>
        <taxon>Acari</taxon>
        <taxon>Parasitiformes</taxon>
        <taxon>Ixodida</taxon>
        <taxon>Ixodoidea</taxon>
        <taxon>Ixodidae</taxon>
        <taxon>Hyalomminae</taxon>
        <taxon>Hyalomma</taxon>
    </lineage>
</organism>
<name>A0ACB7ST81_HYAAI</name>
<dbReference type="Proteomes" id="UP000821845">
    <property type="component" value="Chromosome 2"/>
</dbReference>
<sequence length="355" mass="38072">MDMKRNWWFHDGLSCRQWEYPSGTCPAAESDAFETFQECYNRCAHYAERRWQCSEPSPAACDMVHIRHPFFAVSFGDGTFSPYAEMHRDFGAGTSTGYVTKSATTTTRRTTSLAEVLEAARESKLIVPSPEIEREALGAPAAARLHRQRFPRAAVTCKTSSADATAAAAPAAPRPSVGNLASVLVLFTVSVVTAGFVACAVATGRYIASGGVYAGLRGRYGDGDRNAGPSMNLQVPPAAPDAAPPVTAEEEEAEKLARRLMIQPEEAASPDGVSEAGPATEPFKDIAAAAEDRTAGPVAGRKRAVRASRQPRHEPKIQDWTQSSAVTNDTETSEPLAGTNASVTSDDQRWNLTLH</sequence>
<evidence type="ECO:0000313" key="1">
    <source>
        <dbReference type="EMBL" id="KAH6937800.1"/>
    </source>
</evidence>
<evidence type="ECO:0000313" key="2">
    <source>
        <dbReference type="Proteomes" id="UP000821845"/>
    </source>
</evidence>
<dbReference type="EMBL" id="CM023482">
    <property type="protein sequence ID" value="KAH6937800.1"/>
    <property type="molecule type" value="Genomic_DNA"/>
</dbReference>
<keyword evidence="2" id="KW-1185">Reference proteome</keyword>
<accession>A0ACB7ST81</accession>
<reference evidence="1" key="1">
    <citation type="submission" date="2020-05" db="EMBL/GenBank/DDBJ databases">
        <title>Large-scale comparative analyses of tick genomes elucidate their genetic diversity and vector capacities.</title>
        <authorList>
            <person name="Jia N."/>
            <person name="Wang J."/>
            <person name="Shi W."/>
            <person name="Du L."/>
            <person name="Sun Y."/>
            <person name="Zhan W."/>
            <person name="Jiang J."/>
            <person name="Wang Q."/>
            <person name="Zhang B."/>
            <person name="Ji P."/>
            <person name="Sakyi L.B."/>
            <person name="Cui X."/>
            <person name="Yuan T."/>
            <person name="Jiang B."/>
            <person name="Yang W."/>
            <person name="Lam T.T.-Y."/>
            <person name="Chang Q."/>
            <person name="Ding S."/>
            <person name="Wang X."/>
            <person name="Zhu J."/>
            <person name="Ruan X."/>
            <person name="Zhao L."/>
            <person name="Wei J."/>
            <person name="Que T."/>
            <person name="Du C."/>
            <person name="Cheng J."/>
            <person name="Dai P."/>
            <person name="Han X."/>
            <person name="Huang E."/>
            <person name="Gao Y."/>
            <person name="Liu J."/>
            <person name="Shao H."/>
            <person name="Ye R."/>
            <person name="Li L."/>
            <person name="Wei W."/>
            <person name="Wang X."/>
            <person name="Wang C."/>
            <person name="Yang T."/>
            <person name="Huo Q."/>
            <person name="Li W."/>
            <person name="Guo W."/>
            <person name="Chen H."/>
            <person name="Zhou L."/>
            <person name="Ni X."/>
            <person name="Tian J."/>
            <person name="Zhou Y."/>
            <person name="Sheng Y."/>
            <person name="Liu T."/>
            <person name="Pan Y."/>
            <person name="Xia L."/>
            <person name="Li J."/>
            <person name="Zhao F."/>
            <person name="Cao W."/>
        </authorList>
    </citation>
    <scope>NUCLEOTIDE SEQUENCE</scope>
    <source>
        <strain evidence="1">Hyas-2018</strain>
    </source>
</reference>